<organism evidence="3 4">
    <name type="scientific">Microcosmobacter mediterraneus</name>
    <dbReference type="NCBI Taxonomy" id="3075607"/>
    <lineage>
        <taxon>Bacteria</taxon>
        <taxon>Pseudomonadati</taxon>
        <taxon>Bacteroidota</taxon>
        <taxon>Flavobacteriia</taxon>
        <taxon>Flavobacteriales</taxon>
        <taxon>Flavobacteriaceae</taxon>
        <taxon>Microcosmobacter</taxon>
    </lineage>
</organism>
<feature type="domain" description="Polysaccharide export protein N-terminal" evidence="2">
    <location>
        <begin position="44"/>
        <end position="141"/>
    </location>
</feature>
<dbReference type="PANTHER" id="PTHR33619">
    <property type="entry name" value="POLYSACCHARIDE EXPORT PROTEIN GFCE-RELATED"/>
    <property type="match status" value="1"/>
</dbReference>
<dbReference type="Gene3D" id="3.10.560.10">
    <property type="entry name" value="Outer membrane lipoprotein wza domain like"/>
    <property type="match status" value="2"/>
</dbReference>
<accession>A0ABU2YGN1</accession>
<dbReference type="InterPro" id="IPR003715">
    <property type="entry name" value="Poly_export_N"/>
</dbReference>
<evidence type="ECO:0000313" key="3">
    <source>
        <dbReference type="EMBL" id="MDT0557333.1"/>
    </source>
</evidence>
<dbReference type="EMBL" id="JAVRIA010000001">
    <property type="protein sequence ID" value="MDT0557333.1"/>
    <property type="molecule type" value="Genomic_DNA"/>
</dbReference>
<proteinExistence type="predicted"/>
<dbReference type="RefSeq" id="WP_311426103.1">
    <property type="nucleotide sequence ID" value="NZ_JAVRIA010000001.1"/>
</dbReference>
<reference evidence="3 4" key="1">
    <citation type="submission" date="2023-09" db="EMBL/GenBank/DDBJ databases">
        <authorList>
            <person name="Rey-Velasco X."/>
        </authorList>
    </citation>
    <scope>NUCLEOTIDE SEQUENCE [LARGE SCALE GENOMIC DNA]</scope>
    <source>
        <strain evidence="3 4">W332</strain>
    </source>
</reference>
<gene>
    <name evidence="3" type="ORF">RM697_01655</name>
</gene>
<dbReference type="Proteomes" id="UP001259492">
    <property type="component" value="Unassembled WGS sequence"/>
</dbReference>
<dbReference type="Pfam" id="PF02563">
    <property type="entry name" value="Poly_export"/>
    <property type="match status" value="1"/>
</dbReference>
<comment type="caution">
    <text evidence="3">The sequence shown here is derived from an EMBL/GenBank/DDBJ whole genome shotgun (WGS) entry which is preliminary data.</text>
</comment>
<dbReference type="Gene3D" id="3.30.1950.10">
    <property type="entry name" value="wza like domain"/>
    <property type="match status" value="1"/>
</dbReference>
<protein>
    <submittedName>
        <fullName evidence="3">Polysaccharide biosynthesis/export family protein</fullName>
    </submittedName>
</protein>
<name>A0ABU2YGN1_9FLAO</name>
<sequence>MKHLSILLILAVCLVSSSCIPLKDQVYYQNKSGSLDSISRVIEQSKPYRVQINDILNIRIKVLDQENVEIFNPIGEKNLNAESAERAYFDGFTVDLGGNIRIPELGELNVLGFTTKEIGEEIENKLLEDQFKETANIFVTVKLAGLRYTTSGEMGSTGTQVVFTDRLNIYEAIANAGEIKITGDRKDVMIIRQYPHGQQIHHIDLTNINAMYSPYYYIQPNDMIYVKPLKQKVWGTGVTGQQTFTSIVAITTFITTTILLIDRL</sequence>
<evidence type="ECO:0000313" key="4">
    <source>
        <dbReference type="Proteomes" id="UP001259492"/>
    </source>
</evidence>
<dbReference type="InterPro" id="IPR049712">
    <property type="entry name" value="Poly_export"/>
</dbReference>
<dbReference type="PANTHER" id="PTHR33619:SF3">
    <property type="entry name" value="POLYSACCHARIDE EXPORT PROTEIN GFCE-RELATED"/>
    <property type="match status" value="1"/>
</dbReference>
<evidence type="ECO:0000259" key="2">
    <source>
        <dbReference type="Pfam" id="PF02563"/>
    </source>
</evidence>
<dbReference type="PROSITE" id="PS51257">
    <property type="entry name" value="PROKAR_LIPOPROTEIN"/>
    <property type="match status" value="1"/>
</dbReference>
<evidence type="ECO:0000256" key="1">
    <source>
        <dbReference type="ARBA" id="ARBA00022729"/>
    </source>
</evidence>
<keyword evidence="4" id="KW-1185">Reference proteome</keyword>
<keyword evidence="1" id="KW-0732">Signal</keyword>